<evidence type="ECO:0000256" key="1">
    <source>
        <dbReference type="SAM" id="Phobius"/>
    </source>
</evidence>
<evidence type="ECO:0000313" key="2">
    <source>
        <dbReference type="EMBL" id="CAF1540572.1"/>
    </source>
</evidence>
<keyword evidence="1" id="KW-0812">Transmembrane</keyword>
<accession>A0A815VX07</accession>
<evidence type="ECO:0000313" key="3">
    <source>
        <dbReference type="Proteomes" id="UP000663828"/>
    </source>
</evidence>
<reference evidence="2" key="1">
    <citation type="submission" date="2021-02" db="EMBL/GenBank/DDBJ databases">
        <authorList>
            <person name="Nowell W R."/>
        </authorList>
    </citation>
    <scope>NUCLEOTIDE SEQUENCE</scope>
</reference>
<keyword evidence="3" id="KW-1185">Reference proteome</keyword>
<dbReference type="Proteomes" id="UP000663828">
    <property type="component" value="Unassembled WGS sequence"/>
</dbReference>
<feature type="transmembrane region" description="Helical" evidence="1">
    <location>
        <begin position="53"/>
        <end position="74"/>
    </location>
</feature>
<organism evidence="2 3">
    <name type="scientific">Adineta ricciae</name>
    <name type="common">Rotifer</name>
    <dbReference type="NCBI Taxonomy" id="249248"/>
    <lineage>
        <taxon>Eukaryota</taxon>
        <taxon>Metazoa</taxon>
        <taxon>Spiralia</taxon>
        <taxon>Gnathifera</taxon>
        <taxon>Rotifera</taxon>
        <taxon>Eurotatoria</taxon>
        <taxon>Bdelloidea</taxon>
        <taxon>Adinetida</taxon>
        <taxon>Adinetidae</taxon>
        <taxon>Adineta</taxon>
    </lineage>
</organism>
<gene>
    <name evidence="2" type="ORF">XAT740_LOCUS42152</name>
</gene>
<name>A0A815VX07_ADIRI</name>
<comment type="caution">
    <text evidence="2">The sequence shown here is derived from an EMBL/GenBank/DDBJ whole genome shotgun (WGS) entry which is preliminary data.</text>
</comment>
<keyword evidence="1" id="KW-0472">Membrane</keyword>
<dbReference type="EMBL" id="CAJNOR010005019">
    <property type="protein sequence ID" value="CAF1540572.1"/>
    <property type="molecule type" value="Genomic_DNA"/>
</dbReference>
<keyword evidence="1" id="KW-1133">Transmembrane helix</keyword>
<sequence length="133" mass="15020">MVKEEKLTLRTRHINCFYCIAVSFLILAIVLFALSSQQSQALGNQQNRTPVLISASIILILAIIIFVWVTFYAVRYFRTKKQRALQYLKKPGNELAAGRTTTTPVIVFNNAAFTNDDPIAIDRPNHHRPTTSA</sequence>
<protein>
    <submittedName>
        <fullName evidence="2">Uncharacterized protein</fullName>
    </submittedName>
</protein>
<dbReference type="AlphaFoldDB" id="A0A815VX07"/>
<proteinExistence type="predicted"/>
<feature type="transmembrane region" description="Helical" evidence="1">
    <location>
        <begin position="12"/>
        <end position="33"/>
    </location>
</feature>